<dbReference type="EMBL" id="CAJPEX010000604">
    <property type="protein sequence ID" value="CAG0916500.1"/>
    <property type="molecule type" value="Genomic_DNA"/>
</dbReference>
<dbReference type="InterPro" id="IPR031424">
    <property type="entry name" value="QVR-like"/>
</dbReference>
<dbReference type="PANTHER" id="PTHR33562:SF14">
    <property type="entry name" value="PROTEIN QUIVER"/>
    <property type="match status" value="1"/>
</dbReference>
<feature type="transmembrane region" description="Helical" evidence="3">
    <location>
        <begin position="53"/>
        <end position="75"/>
    </location>
</feature>
<keyword evidence="3" id="KW-0812">Transmembrane</keyword>
<dbReference type="PANTHER" id="PTHR33562">
    <property type="entry name" value="ATILLA, ISOFORM B-RELATED-RELATED"/>
    <property type="match status" value="1"/>
</dbReference>
<keyword evidence="1" id="KW-0732">Signal</keyword>
<sequence>MADRNAVMLISKASGMLNRRPLPRFELCADFSPRLHFVYISFPPSVRVEMRQLWFVCAAVGFFFGAADGITCFFCHSKDDPTCRDSSTLKANREKFLIDCDKDFAKKRTQGTTPPENATYFCRKRQEIDTVFRTCGWELEHGLPFGCYSVRRDGVDTETCNCDTDACNSSPRRGLGMVDSLLTACAAVVLILAAFS</sequence>
<evidence type="ECO:0000256" key="1">
    <source>
        <dbReference type="ARBA" id="ARBA00022729"/>
    </source>
</evidence>
<dbReference type="Proteomes" id="UP000678499">
    <property type="component" value="Unassembled WGS sequence"/>
</dbReference>
<accession>A0A7R9GCV5</accession>
<dbReference type="AlphaFoldDB" id="A0A7R9GCV5"/>
<gene>
    <name evidence="4" type="ORF">NMOB1V02_LOCUS4113</name>
</gene>
<evidence type="ECO:0000256" key="3">
    <source>
        <dbReference type="SAM" id="Phobius"/>
    </source>
</evidence>
<protein>
    <recommendedName>
        <fullName evidence="6">Protein sleepless</fullName>
    </recommendedName>
</protein>
<proteinExistence type="predicted"/>
<dbReference type="GO" id="GO:0032222">
    <property type="term" value="P:regulation of synaptic transmission, cholinergic"/>
    <property type="evidence" value="ECO:0007669"/>
    <property type="project" value="InterPro"/>
</dbReference>
<dbReference type="GO" id="GO:0030431">
    <property type="term" value="P:sleep"/>
    <property type="evidence" value="ECO:0007669"/>
    <property type="project" value="InterPro"/>
</dbReference>
<dbReference type="EMBL" id="OA882641">
    <property type="protein sequence ID" value="CAD7276348.1"/>
    <property type="molecule type" value="Genomic_DNA"/>
</dbReference>
<name>A0A7R9GCV5_9CRUS</name>
<evidence type="ECO:0000256" key="2">
    <source>
        <dbReference type="ARBA" id="ARBA00023180"/>
    </source>
</evidence>
<keyword evidence="3" id="KW-1133">Transmembrane helix</keyword>
<keyword evidence="2" id="KW-0325">Glycoprotein</keyword>
<feature type="transmembrane region" description="Helical" evidence="3">
    <location>
        <begin position="175"/>
        <end position="195"/>
    </location>
</feature>
<reference evidence="4" key="1">
    <citation type="submission" date="2020-11" db="EMBL/GenBank/DDBJ databases">
        <authorList>
            <person name="Tran Van P."/>
        </authorList>
    </citation>
    <scope>NUCLEOTIDE SEQUENCE</scope>
</reference>
<keyword evidence="3" id="KW-0472">Membrane</keyword>
<dbReference type="Pfam" id="PF17064">
    <property type="entry name" value="QVR"/>
    <property type="match status" value="1"/>
</dbReference>
<dbReference type="InterPro" id="IPR050975">
    <property type="entry name" value="Sleep_regulator"/>
</dbReference>
<evidence type="ECO:0000313" key="4">
    <source>
        <dbReference type="EMBL" id="CAD7276348.1"/>
    </source>
</evidence>
<evidence type="ECO:0000313" key="5">
    <source>
        <dbReference type="Proteomes" id="UP000678499"/>
    </source>
</evidence>
<keyword evidence="5" id="KW-1185">Reference proteome</keyword>
<organism evidence="4">
    <name type="scientific">Notodromas monacha</name>
    <dbReference type="NCBI Taxonomy" id="399045"/>
    <lineage>
        <taxon>Eukaryota</taxon>
        <taxon>Metazoa</taxon>
        <taxon>Ecdysozoa</taxon>
        <taxon>Arthropoda</taxon>
        <taxon>Crustacea</taxon>
        <taxon>Oligostraca</taxon>
        <taxon>Ostracoda</taxon>
        <taxon>Podocopa</taxon>
        <taxon>Podocopida</taxon>
        <taxon>Cypridocopina</taxon>
        <taxon>Cypridoidea</taxon>
        <taxon>Cyprididae</taxon>
        <taxon>Notodromas</taxon>
    </lineage>
</organism>
<evidence type="ECO:0008006" key="6">
    <source>
        <dbReference type="Google" id="ProtNLM"/>
    </source>
</evidence>